<feature type="region of interest" description="Disordered" evidence="1">
    <location>
        <begin position="1"/>
        <end position="31"/>
    </location>
</feature>
<accession>A0A1Q5UFY2</accession>
<feature type="region of interest" description="Disordered" evidence="1">
    <location>
        <begin position="185"/>
        <end position="214"/>
    </location>
</feature>
<feature type="compositionally biased region" description="Low complexity" evidence="1">
    <location>
        <begin position="75"/>
        <end position="88"/>
    </location>
</feature>
<dbReference type="OrthoDB" id="5405654at2759"/>
<proteinExistence type="predicted"/>
<feature type="compositionally biased region" description="Polar residues" evidence="1">
    <location>
        <begin position="133"/>
        <end position="151"/>
    </location>
</feature>
<feature type="region of interest" description="Disordered" evidence="1">
    <location>
        <begin position="102"/>
        <end position="173"/>
    </location>
</feature>
<dbReference type="AlphaFoldDB" id="A0A1Q5UFY2"/>
<comment type="caution">
    <text evidence="2">The sequence shown here is derived from an EMBL/GenBank/DDBJ whole genome shotgun (WGS) entry which is preliminary data.</text>
</comment>
<dbReference type="EMBL" id="MNBE01000280">
    <property type="protein sequence ID" value="OKP11386.1"/>
    <property type="molecule type" value="Genomic_DNA"/>
</dbReference>
<organism evidence="2 3">
    <name type="scientific">Penicillium subrubescens</name>
    <dbReference type="NCBI Taxonomy" id="1316194"/>
    <lineage>
        <taxon>Eukaryota</taxon>
        <taxon>Fungi</taxon>
        <taxon>Dikarya</taxon>
        <taxon>Ascomycota</taxon>
        <taxon>Pezizomycotina</taxon>
        <taxon>Eurotiomycetes</taxon>
        <taxon>Eurotiomycetidae</taxon>
        <taxon>Eurotiales</taxon>
        <taxon>Aspergillaceae</taxon>
        <taxon>Penicillium</taxon>
    </lineage>
</organism>
<evidence type="ECO:0000313" key="2">
    <source>
        <dbReference type="EMBL" id="OKP11386.1"/>
    </source>
</evidence>
<evidence type="ECO:0000313" key="3">
    <source>
        <dbReference type="Proteomes" id="UP000186955"/>
    </source>
</evidence>
<sequence length="233" mass="25736">MPNVKPILPPLKTPKSATFPSEFHDDCPSSISDAIKQEEDLLNSKSTPITPQSAIPNSYLKFLEDYNTKSPLKTSSSSSSSQPVSAMSGSFSFSDFVRSPTVSLPPTTPLSAVPSRRNLPVPRRLRIPPSLKYSPTTDSPKSATSLRTPFSPSGDWRIRYLDPPRSANGKPVSVKQVVTRTVTYKRTHLDAPPKGKRRKCREAKEGKEPKDVKGIKVIKEPKEPKEVKEVKEV</sequence>
<reference evidence="2 3" key="1">
    <citation type="submission" date="2016-10" db="EMBL/GenBank/DDBJ databases">
        <title>Genome sequence of the ascomycete fungus Penicillium subrubescens.</title>
        <authorList>
            <person name="De Vries R.P."/>
            <person name="Peng M."/>
            <person name="Dilokpimol A."/>
            <person name="Hilden K."/>
            <person name="Makela M.R."/>
            <person name="Grigoriev I."/>
            <person name="Riley R."/>
            <person name="Granchi Z."/>
        </authorList>
    </citation>
    <scope>NUCLEOTIDE SEQUENCE [LARGE SCALE GENOMIC DNA]</scope>
    <source>
        <strain evidence="2 3">CBS 132785</strain>
    </source>
</reference>
<name>A0A1Q5UFY2_9EURO</name>
<feature type="compositionally biased region" description="Basic and acidic residues" evidence="1">
    <location>
        <begin position="202"/>
        <end position="214"/>
    </location>
</feature>
<dbReference type="PANTHER" id="PTHR42053">
    <property type="match status" value="1"/>
</dbReference>
<protein>
    <submittedName>
        <fullName evidence="2">Uncharacterized protein</fullName>
    </submittedName>
</protein>
<gene>
    <name evidence="2" type="ORF">PENSUB_3078</name>
</gene>
<dbReference type="PANTHER" id="PTHR42053:SF2">
    <property type="match status" value="1"/>
</dbReference>
<dbReference type="Proteomes" id="UP000186955">
    <property type="component" value="Unassembled WGS sequence"/>
</dbReference>
<feature type="region of interest" description="Disordered" evidence="1">
    <location>
        <begin position="69"/>
        <end position="88"/>
    </location>
</feature>
<feature type="compositionally biased region" description="Low complexity" evidence="1">
    <location>
        <begin position="102"/>
        <end position="111"/>
    </location>
</feature>
<evidence type="ECO:0000256" key="1">
    <source>
        <dbReference type="SAM" id="MobiDB-lite"/>
    </source>
</evidence>
<dbReference type="STRING" id="1316194.A0A1Q5UFY2"/>
<keyword evidence="3" id="KW-1185">Reference proteome</keyword>